<keyword evidence="2" id="KW-0378">Hydrolase</keyword>
<dbReference type="PANTHER" id="PTHR23525:SF1">
    <property type="entry name" value="NODULIN-LIKE DOMAIN-CONTAINING PROTEIN"/>
    <property type="match status" value="1"/>
</dbReference>
<organism evidence="5 6">
    <name type="scientific">Lagenidium giganteum</name>
    <dbReference type="NCBI Taxonomy" id="4803"/>
    <lineage>
        <taxon>Eukaryota</taxon>
        <taxon>Sar</taxon>
        <taxon>Stramenopiles</taxon>
        <taxon>Oomycota</taxon>
        <taxon>Peronosporomycetes</taxon>
        <taxon>Pythiales</taxon>
        <taxon>Pythiaceae</taxon>
    </lineage>
</organism>
<gene>
    <name evidence="5" type="ORF">N0F65_000259</name>
</gene>
<feature type="domain" description="PNPLA" evidence="4">
    <location>
        <begin position="27"/>
        <end position="192"/>
    </location>
</feature>
<dbReference type="InterPro" id="IPR016035">
    <property type="entry name" value="Acyl_Trfase/lysoPLipase"/>
</dbReference>
<evidence type="ECO:0000259" key="4">
    <source>
        <dbReference type="PROSITE" id="PS51635"/>
    </source>
</evidence>
<dbReference type="PROSITE" id="PS51635">
    <property type="entry name" value="PNPLA"/>
    <property type="match status" value="1"/>
</dbReference>
<evidence type="ECO:0000313" key="5">
    <source>
        <dbReference type="EMBL" id="DBA02012.1"/>
    </source>
</evidence>
<dbReference type="EMBL" id="DAKRPA010000037">
    <property type="protein sequence ID" value="DBA02012.1"/>
    <property type="molecule type" value="Genomic_DNA"/>
</dbReference>
<comment type="caution">
    <text evidence="5">The sequence shown here is derived from an EMBL/GenBank/DDBJ whole genome shotgun (WGS) entry which is preliminary data.</text>
</comment>
<dbReference type="Pfam" id="PF01734">
    <property type="entry name" value="Patatin"/>
    <property type="match status" value="1"/>
</dbReference>
<dbReference type="Gene3D" id="1.20.1250.20">
    <property type="entry name" value="MFS general substrate transporter like domains"/>
    <property type="match status" value="2"/>
</dbReference>
<protein>
    <recommendedName>
        <fullName evidence="4">PNPLA domain-containing protein</fullName>
    </recommendedName>
</protein>
<sequence length="748" mass="82244">MKLDTAAEANDRKTTTEQPSEMPEWSFSFACAGWLSLYLYGVAKAFQDHDVGQRARLIGSSAGSFAAVALALDIDLCEIRDHHLKVMAPQARDGLSGAFAVGRLTSEAIQAIRGLERFQSLNSRAFPFTVVYTSLSRGKSVRISQFDSQEHLEQCLLASSRAVPIAGLPFKLKGEWVLDGGMLDSQPLFKEGKTVTISPFHFADADIRPSRYLPPWWACYAPEPEELAWVFDLGREDGLAWIATNVPSKRVTVPSVARSSTRKWQTRCGQVVGYRMFDTAAFDALFTTMPRNVQRMLAFTFFNSTARSILAAQLLSAYLLVLTQSNAATGTVRAIQGLLEMLCSFPVAYVADRTRRDTCLRIGGVLGMVCVALLAFAILDGRLGALYVAYGLWGVFNAFATPATEALFIDSIPHGQRSLPIMIKLNVMNAAMTVGPVISIIGFLCLGNSWHMEQLQPVLLSGAVIALLGIGVLFTFQDDVCDLGKNNEPDAEACHYTTQHAKLLHTPTMIGTDLVDVPFDECDIQASQAAESQSLLGKAVDKDAAVSAVEQPVLFGFLAPQHVPYLLFLSDFITYHASGMTVNFFSVFFMQEYGIQPIQLSAVCLCQPLLVVGMSFYCRRLSLSYGRMPMVVVTRAIGISLLFCMAFAKPMWLEVVLFLLRVGFMRAPDPLVRSLVMDHVGHDARARWNALDSVVWFAFSESALLGSYIIDTYGYRPCFIVSGAIYVLGLLVDLLVLPLTRHACERHG</sequence>
<reference evidence="5" key="1">
    <citation type="submission" date="2022-11" db="EMBL/GenBank/DDBJ databases">
        <authorList>
            <person name="Morgan W.R."/>
            <person name="Tartar A."/>
        </authorList>
    </citation>
    <scope>NUCLEOTIDE SEQUENCE</scope>
    <source>
        <strain evidence="5">ARSEF 373</strain>
    </source>
</reference>
<feature type="transmembrane region" description="Helical" evidence="3">
    <location>
        <begin position="598"/>
        <end position="618"/>
    </location>
</feature>
<feature type="active site" description="Proton acceptor" evidence="2">
    <location>
        <position position="179"/>
    </location>
</feature>
<proteinExistence type="predicted"/>
<dbReference type="InterPro" id="IPR011701">
    <property type="entry name" value="MFS"/>
</dbReference>
<keyword evidence="2" id="KW-0442">Lipid degradation</keyword>
<feature type="active site" description="Nucleophile" evidence="2">
    <location>
        <position position="61"/>
    </location>
</feature>
<dbReference type="SUPFAM" id="SSF103473">
    <property type="entry name" value="MFS general substrate transporter"/>
    <property type="match status" value="1"/>
</dbReference>
<dbReference type="AlphaFoldDB" id="A0AAV2Z8N1"/>
<dbReference type="Proteomes" id="UP001146120">
    <property type="component" value="Unassembled WGS sequence"/>
</dbReference>
<dbReference type="SUPFAM" id="SSF52151">
    <property type="entry name" value="FabD/lysophospholipase-like"/>
    <property type="match status" value="1"/>
</dbReference>
<evidence type="ECO:0000313" key="6">
    <source>
        <dbReference type="Proteomes" id="UP001146120"/>
    </source>
</evidence>
<evidence type="ECO:0000256" key="2">
    <source>
        <dbReference type="PROSITE-ProRule" id="PRU01161"/>
    </source>
</evidence>
<dbReference type="InterPro" id="IPR002641">
    <property type="entry name" value="PNPLA_dom"/>
</dbReference>
<evidence type="ECO:0000256" key="3">
    <source>
        <dbReference type="SAM" id="Phobius"/>
    </source>
</evidence>
<dbReference type="Pfam" id="PF07690">
    <property type="entry name" value="MFS_1"/>
    <property type="match status" value="1"/>
</dbReference>
<feature type="transmembrane region" description="Helical" evidence="3">
    <location>
        <begin position="630"/>
        <end position="648"/>
    </location>
</feature>
<dbReference type="InterPro" id="IPR036259">
    <property type="entry name" value="MFS_trans_sf"/>
</dbReference>
<name>A0AAV2Z8N1_9STRA</name>
<keyword evidence="1 2" id="KW-0443">Lipid metabolism</keyword>
<accession>A0AAV2Z8N1</accession>
<evidence type="ECO:0000256" key="1">
    <source>
        <dbReference type="ARBA" id="ARBA00023098"/>
    </source>
</evidence>
<dbReference type="PANTHER" id="PTHR23525">
    <property type="entry name" value="TRANSPORTER, PUTATIVE-RELATED"/>
    <property type="match status" value="1"/>
</dbReference>
<dbReference type="GO" id="GO:0016042">
    <property type="term" value="P:lipid catabolic process"/>
    <property type="evidence" value="ECO:0007669"/>
    <property type="project" value="UniProtKB-UniRule"/>
</dbReference>
<feature type="transmembrane region" description="Helical" evidence="3">
    <location>
        <begin position="430"/>
        <end position="452"/>
    </location>
</feature>
<feature type="short sequence motif" description="GXSXG" evidence="2">
    <location>
        <begin position="59"/>
        <end position="63"/>
    </location>
</feature>
<dbReference type="GO" id="GO:0022857">
    <property type="term" value="F:transmembrane transporter activity"/>
    <property type="evidence" value="ECO:0007669"/>
    <property type="project" value="InterPro"/>
</dbReference>
<keyword evidence="3" id="KW-0472">Membrane</keyword>
<reference evidence="5" key="2">
    <citation type="journal article" date="2023" name="Microbiol Resour">
        <title>Decontamination and Annotation of the Draft Genome Sequence of the Oomycete Lagenidium giganteum ARSEF 373.</title>
        <authorList>
            <person name="Morgan W.R."/>
            <person name="Tartar A."/>
        </authorList>
    </citation>
    <scope>NUCLEOTIDE SEQUENCE</scope>
    <source>
        <strain evidence="5">ARSEF 373</strain>
    </source>
</reference>
<comment type="caution">
    <text evidence="2">Lacks conserved residue(s) required for the propagation of feature annotation.</text>
</comment>
<feature type="transmembrane region" description="Helical" evidence="3">
    <location>
        <begin position="714"/>
        <end position="737"/>
    </location>
</feature>
<feature type="transmembrane region" description="Helical" evidence="3">
    <location>
        <begin position="458"/>
        <end position="476"/>
    </location>
</feature>
<feature type="transmembrane region" description="Helical" evidence="3">
    <location>
        <begin position="565"/>
        <end position="586"/>
    </location>
</feature>
<keyword evidence="3" id="KW-1133">Transmembrane helix</keyword>
<keyword evidence="6" id="KW-1185">Reference proteome</keyword>
<dbReference type="GO" id="GO:0016787">
    <property type="term" value="F:hydrolase activity"/>
    <property type="evidence" value="ECO:0007669"/>
    <property type="project" value="UniProtKB-UniRule"/>
</dbReference>
<feature type="transmembrane region" description="Helical" evidence="3">
    <location>
        <begin position="385"/>
        <end position="409"/>
    </location>
</feature>
<feature type="short sequence motif" description="DGA/G" evidence="2">
    <location>
        <begin position="179"/>
        <end position="181"/>
    </location>
</feature>
<keyword evidence="3" id="KW-0812">Transmembrane</keyword>
<feature type="transmembrane region" description="Helical" evidence="3">
    <location>
        <begin position="358"/>
        <end position="379"/>
    </location>
</feature>